<gene>
    <name evidence="1" type="ORF">BOTCAL_0029g00280</name>
</gene>
<reference evidence="1 2" key="1">
    <citation type="submission" date="2017-11" db="EMBL/GenBank/DDBJ databases">
        <title>Comparative genomics of Botrytis spp.</title>
        <authorList>
            <person name="Valero-Jimenez C.A."/>
            <person name="Tapia P."/>
            <person name="Veloso J."/>
            <person name="Silva-Moreno E."/>
            <person name="Staats M."/>
            <person name="Valdes J.H."/>
            <person name="Van Kan J.A.L."/>
        </authorList>
    </citation>
    <scope>NUCLEOTIDE SEQUENCE [LARGE SCALE GENOMIC DNA]</scope>
    <source>
        <strain evidence="1 2">MUCL2830</strain>
    </source>
</reference>
<evidence type="ECO:0000313" key="1">
    <source>
        <dbReference type="EMBL" id="TEY82466.1"/>
    </source>
</evidence>
<dbReference type="AlphaFoldDB" id="A0A4Y8DG96"/>
<dbReference type="EMBL" id="PHWZ01000029">
    <property type="protein sequence ID" value="TEY82466.1"/>
    <property type="molecule type" value="Genomic_DNA"/>
</dbReference>
<accession>A0A4Y8DG96</accession>
<dbReference type="OrthoDB" id="3517320at2759"/>
<comment type="caution">
    <text evidence="1">The sequence shown here is derived from an EMBL/GenBank/DDBJ whole genome shotgun (WGS) entry which is preliminary data.</text>
</comment>
<name>A0A4Y8DG96_9HELO</name>
<protein>
    <submittedName>
        <fullName evidence="1">Uncharacterized protein</fullName>
    </submittedName>
</protein>
<evidence type="ECO:0000313" key="2">
    <source>
        <dbReference type="Proteomes" id="UP000297299"/>
    </source>
</evidence>
<dbReference type="Proteomes" id="UP000297299">
    <property type="component" value="Unassembled WGS sequence"/>
</dbReference>
<organism evidence="1 2">
    <name type="scientific">Botryotinia calthae</name>
    <dbReference type="NCBI Taxonomy" id="38488"/>
    <lineage>
        <taxon>Eukaryota</taxon>
        <taxon>Fungi</taxon>
        <taxon>Dikarya</taxon>
        <taxon>Ascomycota</taxon>
        <taxon>Pezizomycotina</taxon>
        <taxon>Leotiomycetes</taxon>
        <taxon>Helotiales</taxon>
        <taxon>Sclerotiniaceae</taxon>
        <taxon>Botryotinia</taxon>
    </lineage>
</organism>
<proteinExistence type="predicted"/>
<sequence length="231" mass="26636">MLISPTVYQKKYGAPPTPIAIIIDSHRSGLAPISAYNLANPSANFSRDKQTAYKQSKTPVDFAWVFSPFEELPGVDIVEEDYENGFEEWLDNWTKSLNNFTEVLDVFGANLLNLIESLKFVAGGNDRNLERYYNYSIDTYWASRRKLSPESDYANDVADNESSAQRIKPPLKQRYKEFECLWHLWTTLHLSHCSLHKDKLTEYARGPRQAPIWLTRNPTASYEELESTLDK</sequence>
<keyword evidence="2" id="KW-1185">Reference proteome</keyword>